<evidence type="ECO:0000313" key="2">
    <source>
        <dbReference type="Proteomes" id="UP001230685"/>
    </source>
</evidence>
<comment type="caution">
    <text evidence="1">The sequence shown here is derived from an EMBL/GenBank/DDBJ whole genome shotgun (WGS) entry which is preliminary data.</text>
</comment>
<dbReference type="Proteomes" id="UP001230685">
    <property type="component" value="Unassembled WGS sequence"/>
</dbReference>
<dbReference type="InterPro" id="IPR002060">
    <property type="entry name" value="Squ/phyt_synthse"/>
</dbReference>
<keyword evidence="2" id="KW-1185">Reference proteome</keyword>
<reference evidence="1 2" key="1">
    <citation type="submission" date="2023-07" db="EMBL/GenBank/DDBJ databases">
        <authorList>
            <person name="Kim M.K."/>
        </authorList>
    </citation>
    <scope>NUCLEOTIDE SEQUENCE [LARGE SCALE GENOMIC DNA]</scope>
    <source>
        <strain evidence="1 2">KR1UV-12</strain>
    </source>
</reference>
<name>A0ABT9EHN9_9SPHN</name>
<proteinExistence type="predicted"/>
<dbReference type="Pfam" id="PF00494">
    <property type="entry name" value="SQS_PSY"/>
    <property type="match status" value="1"/>
</dbReference>
<organism evidence="1 2">
    <name type="scientific">Sphingomonas aurea</name>
    <dbReference type="NCBI Taxonomy" id="3063994"/>
    <lineage>
        <taxon>Bacteria</taxon>
        <taxon>Pseudomonadati</taxon>
        <taxon>Pseudomonadota</taxon>
        <taxon>Alphaproteobacteria</taxon>
        <taxon>Sphingomonadales</taxon>
        <taxon>Sphingomonadaceae</taxon>
        <taxon>Sphingomonas</taxon>
    </lineage>
</organism>
<accession>A0ABT9EHN9</accession>
<dbReference type="SUPFAM" id="SSF48576">
    <property type="entry name" value="Terpenoid synthases"/>
    <property type="match status" value="1"/>
</dbReference>
<dbReference type="InterPro" id="IPR008949">
    <property type="entry name" value="Isoprenoid_synthase_dom_sf"/>
</dbReference>
<dbReference type="RefSeq" id="WP_305171993.1">
    <property type="nucleotide sequence ID" value="NZ_JAUUDS010000001.1"/>
</dbReference>
<evidence type="ECO:0000313" key="1">
    <source>
        <dbReference type="EMBL" id="MDP1026434.1"/>
    </source>
</evidence>
<protein>
    <submittedName>
        <fullName evidence="1">Squalene/phytoene synthase family protein</fullName>
    </submittedName>
</protein>
<gene>
    <name evidence="1" type="ORF">Q5H91_04355</name>
</gene>
<sequence>MSVNIPYDHPPAGAAFAPPVLLAIGYAPVAARAGLAALLHLDRRLGDIVRAAREPLIAQMRLTWWHDALSTLDDGAWPAEPLLQALATHVLPRGTGGATLAGMIDGWEVLLGQDPLSADDLVTYARQRGGGLFAAIARTVAADADDPVALAGEGWALADLAAHVRDPSLADRVRAMAAARRFAARTRWSRRGRAMGALALLAAHPDAGPWIVARLFWHRLTGR</sequence>
<dbReference type="EMBL" id="JAUUDS010000001">
    <property type="protein sequence ID" value="MDP1026434.1"/>
    <property type="molecule type" value="Genomic_DNA"/>
</dbReference>